<evidence type="ECO:0000256" key="2">
    <source>
        <dbReference type="SAM" id="Phobius"/>
    </source>
</evidence>
<feature type="transmembrane region" description="Helical" evidence="2">
    <location>
        <begin position="366"/>
        <end position="390"/>
    </location>
</feature>
<dbReference type="AlphaFoldDB" id="A0A846MYY7"/>
<name>A0A846MYY7_9PROT</name>
<dbReference type="GO" id="GO:0006814">
    <property type="term" value="P:sodium ion transport"/>
    <property type="evidence" value="ECO:0007669"/>
    <property type="project" value="InterPro"/>
</dbReference>
<dbReference type="InterPro" id="IPR001927">
    <property type="entry name" value="Na/Gal_symport"/>
</dbReference>
<sequence length="455" mass="49536">MSHKLSFTEKAGYALGDLAANFVFQFMISLQVTFYVDVFGLPPDQAAFMFLVVGIAVAFVNPIMGVIADRTVTKWGKFRPWLIWTALPFGVIGVLTFTTPDISPAAKLIYAWVTYALLRGIYTVNNVPYASINAVMTDDPDERNSASQFRQIAANSAGFIVGALVVPLINIFAGGSKNPADLARGYQYTMGILMVTAMVMFVICFLTTKERIIPDPQQKRSLKQDVSDLFSNKPWAILFLATLFYFAALCMRGNAMLPYCKLFQGDENIFSWLNGFGLASLLVGVACSNFVSIRIGKKHLFFISMLLTGLLTVSLIFLPAGNTPLVVGVEVLRQFSFGISGPILWSMMGDVADYGEWKKGRRADGIITSAVVFALWIGLTLGQAAVGALFSFYGYAAGTATQTPEAVHGVVLTGGLYAGACFLIAAALLMVYPLNRAENKKIAEDLIARRKARQA</sequence>
<dbReference type="InterPro" id="IPR036259">
    <property type="entry name" value="MFS_trans_sf"/>
</dbReference>
<dbReference type="Proteomes" id="UP000570514">
    <property type="component" value="Unassembled WGS sequence"/>
</dbReference>
<gene>
    <name evidence="3" type="ORF">FHS83_001753</name>
</gene>
<comment type="similarity">
    <text evidence="1">Belongs to the sodium:galactoside symporter (TC 2.A.2) family.</text>
</comment>
<feature type="transmembrane region" description="Helical" evidence="2">
    <location>
        <begin position="109"/>
        <end position="131"/>
    </location>
</feature>
<dbReference type="Pfam" id="PF13347">
    <property type="entry name" value="MFS_2"/>
    <property type="match status" value="1"/>
</dbReference>
<accession>A0A846MYY7</accession>
<dbReference type="NCBIfam" id="TIGR00792">
    <property type="entry name" value="gph"/>
    <property type="match status" value="1"/>
</dbReference>
<dbReference type="GO" id="GO:0005886">
    <property type="term" value="C:plasma membrane"/>
    <property type="evidence" value="ECO:0007669"/>
    <property type="project" value="TreeGrafter"/>
</dbReference>
<feature type="transmembrane region" description="Helical" evidence="2">
    <location>
        <begin position="410"/>
        <end position="432"/>
    </location>
</feature>
<feature type="transmembrane region" description="Helical" evidence="2">
    <location>
        <begin position="152"/>
        <end position="173"/>
    </location>
</feature>
<keyword evidence="4" id="KW-1185">Reference proteome</keyword>
<dbReference type="EMBL" id="JAASRM010000001">
    <property type="protein sequence ID" value="NIK88435.1"/>
    <property type="molecule type" value="Genomic_DNA"/>
</dbReference>
<dbReference type="GO" id="GO:0008643">
    <property type="term" value="P:carbohydrate transport"/>
    <property type="evidence" value="ECO:0007669"/>
    <property type="project" value="InterPro"/>
</dbReference>
<evidence type="ECO:0000313" key="3">
    <source>
        <dbReference type="EMBL" id="NIK88435.1"/>
    </source>
</evidence>
<keyword evidence="2" id="KW-0812">Transmembrane</keyword>
<dbReference type="SUPFAM" id="SSF103473">
    <property type="entry name" value="MFS general substrate transporter"/>
    <property type="match status" value="1"/>
</dbReference>
<feature type="transmembrane region" description="Helical" evidence="2">
    <location>
        <begin position="300"/>
        <end position="319"/>
    </location>
</feature>
<proteinExistence type="inferred from homology"/>
<feature type="transmembrane region" description="Helical" evidence="2">
    <location>
        <begin position="12"/>
        <end position="34"/>
    </location>
</feature>
<protein>
    <submittedName>
        <fullName evidence="3">Sugar (Glycoside-pentoside-hexuronide) transporter</fullName>
    </submittedName>
</protein>
<evidence type="ECO:0000256" key="1">
    <source>
        <dbReference type="ARBA" id="ARBA00009617"/>
    </source>
</evidence>
<evidence type="ECO:0000313" key="4">
    <source>
        <dbReference type="Proteomes" id="UP000570514"/>
    </source>
</evidence>
<dbReference type="CDD" id="cd17332">
    <property type="entry name" value="MFS_MelB_like"/>
    <property type="match status" value="1"/>
</dbReference>
<dbReference type="InterPro" id="IPR039672">
    <property type="entry name" value="MFS_2"/>
</dbReference>
<dbReference type="Gene3D" id="1.20.1250.20">
    <property type="entry name" value="MFS general substrate transporter like domains"/>
    <property type="match status" value="2"/>
</dbReference>
<feature type="transmembrane region" description="Helical" evidence="2">
    <location>
        <begin position="46"/>
        <end position="68"/>
    </location>
</feature>
<dbReference type="GO" id="GO:0015293">
    <property type="term" value="F:symporter activity"/>
    <property type="evidence" value="ECO:0007669"/>
    <property type="project" value="InterPro"/>
</dbReference>
<organism evidence="3 4">
    <name type="scientific">Rhizomicrobium palustre</name>
    <dbReference type="NCBI Taxonomy" id="189966"/>
    <lineage>
        <taxon>Bacteria</taxon>
        <taxon>Pseudomonadati</taxon>
        <taxon>Pseudomonadota</taxon>
        <taxon>Alphaproteobacteria</taxon>
        <taxon>Micropepsales</taxon>
        <taxon>Micropepsaceae</taxon>
        <taxon>Rhizomicrobium</taxon>
    </lineage>
</organism>
<dbReference type="PANTHER" id="PTHR11328">
    <property type="entry name" value="MAJOR FACILITATOR SUPERFAMILY DOMAIN-CONTAINING PROTEIN"/>
    <property type="match status" value="1"/>
</dbReference>
<keyword evidence="2" id="KW-0472">Membrane</keyword>
<feature type="transmembrane region" description="Helical" evidence="2">
    <location>
        <begin position="269"/>
        <end position="293"/>
    </location>
</feature>
<feature type="transmembrane region" description="Helical" evidence="2">
    <location>
        <begin position="229"/>
        <end position="249"/>
    </location>
</feature>
<reference evidence="3 4" key="1">
    <citation type="submission" date="2020-03" db="EMBL/GenBank/DDBJ databases">
        <title>Genomic Encyclopedia of Type Strains, Phase IV (KMG-IV): sequencing the most valuable type-strain genomes for metagenomic binning, comparative biology and taxonomic classification.</title>
        <authorList>
            <person name="Goeker M."/>
        </authorList>
    </citation>
    <scope>NUCLEOTIDE SEQUENCE [LARGE SCALE GENOMIC DNA]</scope>
    <source>
        <strain evidence="3 4">DSM 19867</strain>
    </source>
</reference>
<dbReference type="PANTHER" id="PTHR11328:SF24">
    <property type="entry name" value="MAJOR FACILITATOR SUPERFAMILY (MFS) PROFILE DOMAIN-CONTAINING PROTEIN"/>
    <property type="match status" value="1"/>
</dbReference>
<feature type="transmembrane region" description="Helical" evidence="2">
    <location>
        <begin position="80"/>
        <end position="97"/>
    </location>
</feature>
<feature type="transmembrane region" description="Helical" evidence="2">
    <location>
        <begin position="185"/>
        <end position="208"/>
    </location>
</feature>
<dbReference type="RefSeq" id="WP_167082612.1">
    <property type="nucleotide sequence ID" value="NZ_BAAADC010000001.1"/>
</dbReference>
<keyword evidence="2" id="KW-1133">Transmembrane helix</keyword>
<comment type="caution">
    <text evidence="3">The sequence shown here is derived from an EMBL/GenBank/DDBJ whole genome shotgun (WGS) entry which is preliminary data.</text>
</comment>